<reference evidence="9 10" key="1">
    <citation type="journal article" date="2016" name="Sci. Rep.">
        <title>The Dendrobium catenatum Lindl. genome sequence provides insights into polysaccharide synthase, floral development and adaptive evolution.</title>
        <authorList>
            <person name="Zhang G.Q."/>
            <person name="Xu Q."/>
            <person name="Bian C."/>
            <person name="Tsai W.C."/>
            <person name="Yeh C.M."/>
            <person name="Liu K.W."/>
            <person name="Yoshida K."/>
            <person name="Zhang L.S."/>
            <person name="Chang S.B."/>
            <person name="Chen F."/>
            <person name="Shi Y."/>
            <person name="Su Y.Y."/>
            <person name="Zhang Y.Q."/>
            <person name="Chen L.J."/>
            <person name="Yin Y."/>
            <person name="Lin M."/>
            <person name="Huang H."/>
            <person name="Deng H."/>
            <person name="Wang Z.W."/>
            <person name="Zhu S.L."/>
            <person name="Zhao X."/>
            <person name="Deng C."/>
            <person name="Niu S.C."/>
            <person name="Huang J."/>
            <person name="Wang M."/>
            <person name="Liu G.H."/>
            <person name="Yang H.J."/>
            <person name="Xiao X.J."/>
            <person name="Hsiao Y.Y."/>
            <person name="Wu W.L."/>
            <person name="Chen Y.Y."/>
            <person name="Mitsuda N."/>
            <person name="Ohme-Takagi M."/>
            <person name="Luo Y.B."/>
            <person name="Van de Peer Y."/>
            <person name="Liu Z.J."/>
        </authorList>
    </citation>
    <scope>NUCLEOTIDE SEQUENCE [LARGE SCALE GENOMIC DNA]</scope>
    <source>
        <tissue evidence="9">The whole plant</tissue>
    </source>
</reference>
<feature type="transmembrane region" description="Helical" evidence="8">
    <location>
        <begin position="95"/>
        <end position="120"/>
    </location>
</feature>
<keyword evidence="5 8" id="KW-0472">Membrane</keyword>
<dbReference type="Pfam" id="PF06749">
    <property type="entry name" value="DUF1218"/>
    <property type="match status" value="1"/>
</dbReference>
<evidence type="ECO:0000256" key="3">
    <source>
        <dbReference type="ARBA" id="ARBA00022729"/>
    </source>
</evidence>
<feature type="region of interest" description="Disordered" evidence="7">
    <location>
        <begin position="212"/>
        <end position="246"/>
    </location>
</feature>
<keyword evidence="3" id="KW-0732">Signal</keyword>
<feature type="transmembrane region" description="Helical" evidence="8">
    <location>
        <begin position="132"/>
        <end position="159"/>
    </location>
</feature>
<evidence type="ECO:0000256" key="2">
    <source>
        <dbReference type="ARBA" id="ARBA00022692"/>
    </source>
</evidence>
<evidence type="ECO:0000313" key="10">
    <source>
        <dbReference type="Proteomes" id="UP000233837"/>
    </source>
</evidence>
<name>A0A2I0X1U8_9ASPA</name>
<dbReference type="GO" id="GO:0012505">
    <property type="term" value="C:endomembrane system"/>
    <property type="evidence" value="ECO:0007669"/>
    <property type="project" value="UniProtKB-SubCell"/>
</dbReference>
<keyword evidence="4 8" id="KW-1133">Transmembrane helix</keyword>
<evidence type="ECO:0000256" key="5">
    <source>
        <dbReference type="ARBA" id="ARBA00023136"/>
    </source>
</evidence>
<protein>
    <submittedName>
        <fullName evidence="9">Uncharacterized protein</fullName>
    </submittedName>
</protein>
<proteinExistence type="inferred from homology"/>
<dbReference type="AlphaFoldDB" id="A0A2I0X1U8"/>
<evidence type="ECO:0000256" key="7">
    <source>
        <dbReference type="SAM" id="MobiDB-lite"/>
    </source>
</evidence>
<evidence type="ECO:0000256" key="4">
    <source>
        <dbReference type="ARBA" id="ARBA00022989"/>
    </source>
</evidence>
<comment type="subcellular location">
    <subcellularLocation>
        <location evidence="1">Endomembrane system</location>
        <topology evidence="1">Multi-pass membrane protein</topology>
    </subcellularLocation>
</comment>
<dbReference type="EMBL" id="KZ502211">
    <property type="protein sequence ID" value="PKU81884.1"/>
    <property type="molecule type" value="Genomic_DNA"/>
</dbReference>
<dbReference type="InterPro" id="IPR009606">
    <property type="entry name" value="DEAL/Modifying_wall_lignin1/2"/>
</dbReference>
<feature type="transmembrane region" description="Helical" evidence="8">
    <location>
        <begin position="179"/>
        <end position="206"/>
    </location>
</feature>
<reference evidence="9 10" key="2">
    <citation type="journal article" date="2017" name="Nature">
        <title>The Apostasia genome and the evolution of orchids.</title>
        <authorList>
            <person name="Zhang G.Q."/>
            <person name="Liu K.W."/>
            <person name="Li Z."/>
            <person name="Lohaus R."/>
            <person name="Hsiao Y.Y."/>
            <person name="Niu S.C."/>
            <person name="Wang J.Y."/>
            <person name="Lin Y.C."/>
            <person name="Xu Q."/>
            <person name="Chen L.J."/>
            <person name="Yoshida K."/>
            <person name="Fujiwara S."/>
            <person name="Wang Z.W."/>
            <person name="Zhang Y.Q."/>
            <person name="Mitsuda N."/>
            <person name="Wang M."/>
            <person name="Liu G.H."/>
            <person name="Pecoraro L."/>
            <person name="Huang H.X."/>
            <person name="Xiao X.J."/>
            <person name="Lin M."/>
            <person name="Wu X.Y."/>
            <person name="Wu W.L."/>
            <person name="Chen Y.Y."/>
            <person name="Chang S.B."/>
            <person name="Sakamoto S."/>
            <person name="Ohme-Takagi M."/>
            <person name="Yagi M."/>
            <person name="Zeng S.J."/>
            <person name="Shen C.Y."/>
            <person name="Yeh C.M."/>
            <person name="Luo Y.B."/>
            <person name="Tsai W.C."/>
            <person name="Van de Peer Y."/>
            <person name="Liu Z.J."/>
        </authorList>
    </citation>
    <scope>NUCLEOTIDE SEQUENCE [LARGE SCALE GENOMIC DNA]</scope>
    <source>
        <tissue evidence="9">The whole plant</tissue>
    </source>
</reference>
<accession>A0A2I0X1U8</accession>
<evidence type="ECO:0000256" key="1">
    <source>
        <dbReference type="ARBA" id="ARBA00004127"/>
    </source>
</evidence>
<gene>
    <name evidence="9" type="ORF">MA16_Dca003901</name>
</gene>
<keyword evidence="2 8" id="KW-0812">Transmembrane</keyword>
<evidence type="ECO:0000256" key="6">
    <source>
        <dbReference type="ARBA" id="ARBA00029467"/>
    </source>
</evidence>
<comment type="similarity">
    <text evidence="6">Belongs to the DESIGUAL family.</text>
</comment>
<organism evidence="9 10">
    <name type="scientific">Dendrobium catenatum</name>
    <dbReference type="NCBI Taxonomy" id="906689"/>
    <lineage>
        <taxon>Eukaryota</taxon>
        <taxon>Viridiplantae</taxon>
        <taxon>Streptophyta</taxon>
        <taxon>Embryophyta</taxon>
        <taxon>Tracheophyta</taxon>
        <taxon>Spermatophyta</taxon>
        <taxon>Magnoliopsida</taxon>
        <taxon>Liliopsida</taxon>
        <taxon>Asparagales</taxon>
        <taxon>Orchidaceae</taxon>
        <taxon>Epidendroideae</taxon>
        <taxon>Malaxideae</taxon>
        <taxon>Dendrobiinae</taxon>
        <taxon>Dendrobium</taxon>
    </lineage>
</organism>
<keyword evidence="10" id="KW-1185">Reference proteome</keyword>
<dbReference type="PANTHER" id="PTHR31769">
    <property type="entry name" value="OS07G0462200 PROTEIN-RELATED"/>
    <property type="match status" value="1"/>
</dbReference>
<evidence type="ECO:0000256" key="8">
    <source>
        <dbReference type="SAM" id="Phobius"/>
    </source>
</evidence>
<dbReference type="Proteomes" id="UP000233837">
    <property type="component" value="Unassembled WGS sequence"/>
</dbReference>
<sequence>MKGKRLTVMRIEGSRPEFASGGDFRHSFAPVVLIARNRSNGEIRASGHLNPRIGFAGAVFKTGAKNRCENSHLLVASDVVVRIPGQCRYPDSPTVFLGLASAIAVVIAQATISIIAGCICCKRNANTSDTNWTVALISFVASWITFIIAFLLLLTGVALNDLKSVDQNNFDDYCYIVKPGVFSGGAIFSLASVSLGKVKLLTIMLYPKEQKGRRSKNEQRTNLVPDGSTKSCRNPTANGAAPVGSP</sequence>
<feature type="compositionally biased region" description="Polar residues" evidence="7">
    <location>
        <begin position="228"/>
        <end position="237"/>
    </location>
</feature>
<evidence type="ECO:0000313" key="9">
    <source>
        <dbReference type="EMBL" id="PKU81884.1"/>
    </source>
</evidence>
<dbReference type="InterPro" id="IPR052222">
    <property type="entry name" value="DESIGUAL"/>
</dbReference>